<sequence>MFPITATGFNFLAMERLRAFQVVELLLSRKRIDHFDDLQRLEAVSRIRINWPLFENCGSESFELELVGIRVTEHWFLVARLRSPEDT</sequence>
<evidence type="ECO:0000313" key="2">
    <source>
        <dbReference type="Proteomes" id="UP001595648"/>
    </source>
</evidence>
<keyword evidence="2" id="KW-1185">Reference proteome</keyword>
<dbReference type="EMBL" id="JBHRVD010000001">
    <property type="protein sequence ID" value="MFC3321277.1"/>
    <property type="molecule type" value="Genomic_DNA"/>
</dbReference>
<gene>
    <name evidence="1" type="ORF">ACFOJ9_05700</name>
</gene>
<evidence type="ECO:0000313" key="1">
    <source>
        <dbReference type="EMBL" id="MFC3321277.1"/>
    </source>
</evidence>
<dbReference type="Proteomes" id="UP001595648">
    <property type="component" value="Unassembled WGS sequence"/>
</dbReference>
<accession>A0ABV7MHR2</accession>
<organism evidence="1 2">
    <name type="scientific">Mesorhizobium cantuariense</name>
    <dbReference type="NCBI Taxonomy" id="1300275"/>
    <lineage>
        <taxon>Bacteria</taxon>
        <taxon>Pseudomonadati</taxon>
        <taxon>Pseudomonadota</taxon>
        <taxon>Alphaproteobacteria</taxon>
        <taxon>Hyphomicrobiales</taxon>
        <taxon>Phyllobacteriaceae</taxon>
        <taxon>Mesorhizobium</taxon>
    </lineage>
</organism>
<comment type="caution">
    <text evidence="1">The sequence shown here is derived from an EMBL/GenBank/DDBJ whole genome shotgun (WGS) entry which is preliminary data.</text>
</comment>
<proteinExistence type="predicted"/>
<protein>
    <submittedName>
        <fullName evidence="1">Uncharacterized protein</fullName>
    </submittedName>
</protein>
<reference evidence="2" key="1">
    <citation type="journal article" date="2019" name="Int. J. Syst. Evol. Microbiol.">
        <title>The Global Catalogue of Microorganisms (GCM) 10K type strain sequencing project: providing services to taxonomists for standard genome sequencing and annotation.</title>
        <authorList>
            <consortium name="The Broad Institute Genomics Platform"/>
            <consortium name="The Broad Institute Genome Sequencing Center for Infectious Disease"/>
            <person name="Wu L."/>
            <person name="Ma J."/>
        </authorList>
    </citation>
    <scope>NUCLEOTIDE SEQUENCE [LARGE SCALE GENOMIC DNA]</scope>
    <source>
        <strain evidence="2">ICMP 19515</strain>
    </source>
</reference>
<name>A0ABV7MHR2_9HYPH</name>
<dbReference type="RefSeq" id="WP_378977509.1">
    <property type="nucleotide sequence ID" value="NZ_JBHRVD010000001.1"/>
</dbReference>